<dbReference type="AlphaFoldDB" id="A0A6N3ERQ7"/>
<name>A0A6N3ERQ7_EUBLI</name>
<evidence type="ECO:0000256" key="2">
    <source>
        <dbReference type="SAM" id="SignalP"/>
    </source>
</evidence>
<sequence>MNIRNRKGSRALAVVLALLMIYASMPAALAAPVTAKKDENVYVNLNKNGSVERIYVVNAFEAESAGTITDYGDYQDTRNLSSQAPIEEDGTAYQVQAAEDKFYYQGTMKTTDTPWVINLSYSLDGKNTLPEDLAGKSGHLVITISVRQNQKMDPAFFDNYLLQASVNLNENCKNIQAEGAAAASVGRDQQLLYNMMAGQEKEIVIQTDVVDFEMEGITFKGIPMSFDADKGMIDMSELDKKTAEIKEAAAVLDAGAGDMQEGAYALTQGADTLDSSAAALAEGARSFETSAALLSERTDELVSGLALLNKKTAGLSSGASALFGGVSGYVDGARTLSQATGVYIQNAENLAEGTKIYVNAADQLAGSIAGLKQVPGSLESLRKGIAQAADEEHLSQLAAGSQALSSGLADLYEQTRDLGNLSGVSEQTDQLKSQMTAAGARISTCSQDIEAANSAVGSLTEKLKNDPDAHKALTEEEWSALEASLKAIDANSQELLSVGEGIGQSAGGIPDVSGLEGLAGLHEAVGGLSTGAASLNAGITAQADGLSALKREADTSLPALASGVGQITSGAEAFQNSGSGQKLVEGADGLTSGGRSLSTAAKTLAARGQELEKGAGDLQDGSAQLSEANQKAEEGGAQLSSAARQLSTGAKTLSEGVGSLSSGSSLLAQGTQNLKSGADNIKGGTQAFSDKTQNIDAEINDQIDSAVDKLAGKNFKPVSFVSGQNQNVASVQFVMMTEAIEKQEVPAPEIPAEKTGFWDKVTALFNKK</sequence>
<feature type="region of interest" description="Disordered" evidence="1">
    <location>
        <begin position="614"/>
        <end position="643"/>
    </location>
</feature>
<evidence type="ECO:0000313" key="3">
    <source>
        <dbReference type="EMBL" id="VYU43760.1"/>
    </source>
</evidence>
<feature type="chain" id="PRO_5026691814" evidence="2">
    <location>
        <begin position="31"/>
        <end position="768"/>
    </location>
</feature>
<dbReference type="EMBL" id="CACRTR010000012">
    <property type="protein sequence ID" value="VYU43760.1"/>
    <property type="molecule type" value="Genomic_DNA"/>
</dbReference>
<reference evidence="3" key="1">
    <citation type="submission" date="2019-11" db="EMBL/GenBank/DDBJ databases">
        <authorList>
            <person name="Feng L."/>
        </authorList>
    </citation>
    <scope>NUCLEOTIDE SEQUENCE</scope>
    <source>
        <strain evidence="3">ElimosumLFYP34</strain>
    </source>
</reference>
<gene>
    <name evidence="3" type="primary">smc_1</name>
    <name evidence="3" type="ORF">ELLFYP34_00141</name>
</gene>
<evidence type="ECO:0000256" key="1">
    <source>
        <dbReference type="SAM" id="MobiDB-lite"/>
    </source>
</evidence>
<dbReference type="Gene3D" id="1.10.287.950">
    <property type="entry name" value="Methyl-accepting chemotaxis protein"/>
    <property type="match status" value="1"/>
</dbReference>
<feature type="signal peptide" evidence="2">
    <location>
        <begin position="1"/>
        <end position="30"/>
    </location>
</feature>
<organism evidence="3">
    <name type="scientific">Eubacterium limosum</name>
    <dbReference type="NCBI Taxonomy" id="1736"/>
    <lineage>
        <taxon>Bacteria</taxon>
        <taxon>Bacillati</taxon>
        <taxon>Bacillota</taxon>
        <taxon>Clostridia</taxon>
        <taxon>Eubacteriales</taxon>
        <taxon>Eubacteriaceae</taxon>
        <taxon>Eubacterium</taxon>
    </lineage>
</organism>
<keyword evidence="2" id="KW-0732">Signal</keyword>
<protein>
    <submittedName>
        <fullName evidence="3">Chromosome partition protein Smc</fullName>
    </submittedName>
</protein>
<accession>A0A6N3ERQ7</accession>
<proteinExistence type="predicted"/>